<feature type="region of interest" description="Disordered" evidence="1">
    <location>
        <begin position="24"/>
        <end position="97"/>
    </location>
</feature>
<evidence type="ECO:0000256" key="1">
    <source>
        <dbReference type="SAM" id="MobiDB-lite"/>
    </source>
</evidence>
<comment type="caution">
    <text evidence="2">The sequence shown here is derived from an EMBL/GenBank/DDBJ whole genome shotgun (WGS) entry which is preliminary data.</text>
</comment>
<reference evidence="2" key="1">
    <citation type="journal article" date="2020" name="Fungal Divers.">
        <title>Resolving the Mortierellaceae phylogeny through synthesis of multi-gene phylogenetics and phylogenomics.</title>
        <authorList>
            <person name="Vandepol N."/>
            <person name="Liber J."/>
            <person name="Desiro A."/>
            <person name="Na H."/>
            <person name="Kennedy M."/>
            <person name="Barry K."/>
            <person name="Grigoriev I.V."/>
            <person name="Miller A.N."/>
            <person name="O'Donnell K."/>
            <person name="Stajich J.E."/>
            <person name="Bonito G."/>
        </authorList>
    </citation>
    <scope>NUCLEOTIDE SEQUENCE</scope>
    <source>
        <strain evidence="2">NVP1</strain>
    </source>
</reference>
<evidence type="ECO:0000313" key="3">
    <source>
        <dbReference type="Proteomes" id="UP000696485"/>
    </source>
</evidence>
<name>A0A9P5VGD8_9FUNG</name>
<protein>
    <submittedName>
        <fullName evidence="2">Uncharacterized protein</fullName>
    </submittedName>
</protein>
<feature type="non-terminal residue" evidence="2">
    <location>
        <position position="242"/>
    </location>
</feature>
<accession>A0A9P5VGD8</accession>
<sequence>IPQLLLQLQLSRVGLTTLGVVSQNDYGKGVHSKDKFQGHLSSGGRRTVDTPNTSTNASTSTSSSSTSSSCTSTSSTSTQPPKKKQKTTQKRPPPPADEMTKAELIKAMQIKHPIRTLDIGTLKANTSQALAKEFPADADLQIKLWKGVLTCLSDISQLALKTKWLCQHMVGQYLETLSVVHLDDDDKTILSYLSTPLSVQEIAAATKDGATLATEELDTSKDDDNDSPSVGFFQLLLTAIYN</sequence>
<dbReference type="AlphaFoldDB" id="A0A9P5VGD8"/>
<evidence type="ECO:0000313" key="2">
    <source>
        <dbReference type="EMBL" id="KAF9319041.1"/>
    </source>
</evidence>
<organism evidence="2 3">
    <name type="scientific">Podila minutissima</name>
    <dbReference type="NCBI Taxonomy" id="64525"/>
    <lineage>
        <taxon>Eukaryota</taxon>
        <taxon>Fungi</taxon>
        <taxon>Fungi incertae sedis</taxon>
        <taxon>Mucoromycota</taxon>
        <taxon>Mortierellomycotina</taxon>
        <taxon>Mortierellomycetes</taxon>
        <taxon>Mortierellales</taxon>
        <taxon>Mortierellaceae</taxon>
        <taxon>Podila</taxon>
    </lineage>
</organism>
<proteinExistence type="predicted"/>
<feature type="compositionally biased region" description="Low complexity" evidence="1">
    <location>
        <begin position="50"/>
        <end position="80"/>
    </location>
</feature>
<gene>
    <name evidence="2" type="ORF">BG006_003063</name>
</gene>
<keyword evidence="3" id="KW-1185">Reference proteome</keyword>
<dbReference type="Proteomes" id="UP000696485">
    <property type="component" value="Unassembled WGS sequence"/>
</dbReference>
<dbReference type="EMBL" id="JAAAUY010001790">
    <property type="protein sequence ID" value="KAF9319041.1"/>
    <property type="molecule type" value="Genomic_DNA"/>
</dbReference>